<feature type="binding site" evidence="7">
    <location>
        <position position="222"/>
    </location>
    <ligand>
        <name>substrate</name>
    </ligand>
</feature>
<evidence type="ECO:0000256" key="8">
    <source>
        <dbReference type="PIRSR" id="PIRSR000443-1"/>
    </source>
</evidence>
<sequence length="376" mass="42302">MDKNSVGLVKTKYVTFKDDFYFESGRILSPITVAYETYGKLNKEKNNAILICHALTGSAHAAGYNSPDDQKPGWWDGMIGPGKAFDTDKYFIICSNFLGSCYGTTGPASVDPSTGKPYGLKFPVFTVKDMVKLQKKLIDYLGIEKLLCVAGGSMGGMQALEWAVTFPEKTNSIIPIATAGRITPMAIAFNTIGRFAIMKDPNWMNGDYYGKAFPRDGLAIARMAGHITYMSDKSFHKKFGRRYATFGGIYDFFGYFEVENYLKYNGYKFTERFDANCYLYIIKAMDIFDLSYGYGSFEEAVGRISADTLFITFTSDFLFPSYQTEEIVNIMKSHGKKPEWVDIESDYGHDAFLLEFDTQAAYIKEFLDNVYKKVAG</sequence>
<dbReference type="UniPathway" id="UPA00051">
    <property type="reaction ID" value="UER00074"/>
</dbReference>
<reference evidence="10 11" key="1">
    <citation type="submission" date="2019-06" db="EMBL/GenBank/DDBJ databases">
        <title>Genomic insights into carbon and energy metabolism of Deferribacter autotrophicus revealed new metabolic traits in the phylum Deferribacteres.</title>
        <authorList>
            <person name="Slobodkin A.I."/>
            <person name="Slobodkina G.B."/>
            <person name="Allioux M."/>
            <person name="Alain K."/>
            <person name="Jebbar M."/>
            <person name="Shadrin V."/>
            <person name="Kublanov I.V."/>
            <person name="Toshchakov S.V."/>
            <person name="Bonch-Osmolovskaya E.A."/>
        </authorList>
    </citation>
    <scope>NUCLEOTIDE SEQUENCE [LARGE SCALE GENOMIC DNA]</scope>
    <source>
        <strain evidence="10 11">SL50</strain>
    </source>
</reference>
<comment type="pathway">
    <text evidence="7">Amino-acid biosynthesis; L-methionine biosynthesis via de novo pathway; O-acetyl-L-homoserine from L-homoserine: step 1/1.</text>
</comment>
<keyword evidence="2 7" id="KW-0963">Cytoplasm</keyword>
<comment type="caution">
    <text evidence="10">The sequence shown here is derived from an EMBL/GenBank/DDBJ whole genome shotgun (WGS) entry which is preliminary data.</text>
</comment>
<evidence type="ECO:0000256" key="3">
    <source>
        <dbReference type="ARBA" id="ARBA00022605"/>
    </source>
</evidence>
<feature type="active site" evidence="7 8">
    <location>
        <position position="349"/>
    </location>
</feature>
<dbReference type="Pfam" id="PF00561">
    <property type="entry name" value="Abhydrolase_1"/>
    <property type="match status" value="1"/>
</dbReference>
<dbReference type="InterPro" id="IPR008220">
    <property type="entry name" value="HAT_MetX-like"/>
</dbReference>
<dbReference type="PIRSF" id="PIRSF000443">
    <property type="entry name" value="Homoser_Ac_trans"/>
    <property type="match status" value="1"/>
</dbReference>
<feature type="active site" evidence="7 8">
    <location>
        <position position="316"/>
    </location>
</feature>
<dbReference type="HAMAP" id="MF_00296">
    <property type="entry name" value="MetX_acyltransf"/>
    <property type="match status" value="1"/>
</dbReference>
<keyword evidence="11" id="KW-1185">Reference proteome</keyword>
<dbReference type="PANTHER" id="PTHR32268">
    <property type="entry name" value="HOMOSERINE O-ACETYLTRANSFERASE"/>
    <property type="match status" value="1"/>
</dbReference>
<dbReference type="NCBIfam" id="TIGR01392">
    <property type="entry name" value="homoserO_Ac_trn"/>
    <property type="match status" value="1"/>
</dbReference>
<evidence type="ECO:0000256" key="4">
    <source>
        <dbReference type="ARBA" id="ARBA00022679"/>
    </source>
</evidence>
<dbReference type="EC" id="2.3.1.31" evidence="7"/>
<dbReference type="Gene3D" id="1.10.1740.110">
    <property type="match status" value="1"/>
</dbReference>
<dbReference type="GO" id="GO:0009086">
    <property type="term" value="P:methionine biosynthetic process"/>
    <property type="evidence" value="ECO:0007669"/>
    <property type="project" value="UniProtKB-UniRule"/>
</dbReference>
<comment type="subcellular location">
    <subcellularLocation>
        <location evidence="7">Cytoplasm</location>
    </subcellularLocation>
</comment>
<dbReference type="RefSeq" id="WP_149265859.1">
    <property type="nucleotide sequence ID" value="NZ_VFJB01000003.1"/>
</dbReference>
<keyword evidence="6 7" id="KW-0012">Acyltransferase</keyword>
<evidence type="ECO:0000259" key="9">
    <source>
        <dbReference type="Pfam" id="PF00561"/>
    </source>
</evidence>
<dbReference type="FunFam" id="1.10.1740.110:FF:000001">
    <property type="entry name" value="Homoserine O-acetyltransferase"/>
    <property type="match status" value="1"/>
</dbReference>
<gene>
    <name evidence="7" type="primary">metXA</name>
    <name evidence="10" type="ORF">FHQ18_03905</name>
</gene>
<dbReference type="EMBL" id="VFJB01000003">
    <property type="protein sequence ID" value="KAA0259103.1"/>
    <property type="molecule type" value="Genomic_DNA"/>
</dbReference>
<evidence type="ECO:0000256" key="6">
    <source>
        <dbReference type="ARBA" id="ARBA00023315"/>
    </source>
</evidence>
<name>A0A5A8F6M9_9BACT</name>
<dbReference type="InterPro" id="IPR029058">
    <property type="entry name" value="AB_hydrolase_fold"/>
</dbReference>
<evidence type="ECO:0000256" key="2">
    <source>
        <dbReference type="ARBA" id="ARBA00022490"/>
    </source>
</evidence>
<dbReference type="GO" id="GO:0004414">
    <property type="term" value="F:homoserine O-acetyltransferase activity"/>
    <property type="evidence" value="ECO:0007669"/>
    <property type="project" value="UniProtKB-UniRule"/>
</dbReference>
<comment type="function">
    <text evidence="7">Transfers an acetyl group from acetyl-CoA to L-homoserine, forming acetyl-L-homoserine.</text>
</comment>
<feature type="domain" description="AB hydrolase-1" evidence="9">
    <location>
        <begin position="47"/>
        <end position="354"/>
    </location>
</feature>
<dbReference type="Proteomes" id="UP000322876">
    <property type="component" value="Unassembled WGS sequence"/>
</dbReference>
<comment type="similarity">
    <text evidence="7">Belongs to the AB hydrolase superfamily. MetX family.</text>
</comment>
<evidence type="ECO:0000256" key="5">
    <source>
        <dbReference type="ARBA" id="ARBA00023167"/>
    </source>
</evidence>
<organism evidence="10 11">
    <name type="scientific">Deferribacter autotrophicus</name>
    <dbReference type="NCBI Taxonomy" id="500465"/>
    <lineage>
        <taxon>Bacteria</taxon>
        <taxon>Pseudomonadati</taxon>
        <taxon>Deferribacterota</taxon>
        <taxon>Deferribacteres</taxon>
        <taxon>Deferribacterales</taxon>
        <taxon>Deferribacteraceae</taxon>
        <taxon>Deferribacter</taxon>
    </lineage>
</organism>
<dbReference type="NCBIfam" id="NF001209">
    <property type="entry name" value="PRK00175.1"/>
    <property type="match status" value="1"/>
</dbReference>
<evidence type="ECO:0000256" key="1">
    <source>
        <dbReference type="ARBA" id="ARBA00011738"/>
    </source>
</evidence>
<dbReference type="PANTHER" id="PTHR32268:SF11">
    <property type="entry name" value="HOMOSERINE O-ACETYLTRANSFERASE"/>
    <property type="match status" value="1"/>
</dbReference>
<dbReference type="GO" id="GO:0009092">
    <property type="term" value="P:homoserine metabolic process"/>
    <property type="evidence" value="ECO:0007669"/>
    <property type="project" value="TreeGrafter"/>
</dbReference>
<dbReference type="SUPFAM" id="SSF53474">
    <property type="entry name" value="alpha/beta-Hydrolases"/>
    <property type="match status" value="1"/>
</dbReference>
<comment type="subunit">
    <text evidence="1 7">Homodimer.</text>
</comment>
<comment type="catalytic activity">
    <reaction evidence="7">
        <text>L-homoserine + acetyl-CoA = O-acetyl-L-homoserine + CoA</text>
        <dbReference type="Rhea" id="RHEA:13701"/>
        <dbReference type="ChEBI" id="CHEBI:57287"/>
        <dbReference type="ChEBI" id="CHEBI:57288"/>
        <dbReference type="ChEBI" id="CHEBI:57476"/>
        <dbReference type="ChEBI" id="CHEBI:57716"/>
        <dbReference type="EC" id="2.3.1.31"/>
    </reaction>
</comment>
<feature type="binding site" evidence="7">
    <location>
        <position position="350"/>
    </location>
    <ligand>
        <name>substrate</name>
    </ligand>
</feature>
<keyword evidence="4 7" id="KW-0808">Transferase</keyword>
<proteinExistence type="inferred from homology"/>
<comment type="caution">
    <text evidence="7">Lacks conserved residue(s) required for the propagation of feature annotation.</text>
</comment>
<evidence type="ECO:0000313" key="11">
    <source>
        <dbReference type="Proteomes" id="UP000322876"/>
    </source>
</evidence>
<feature type="active site" description="Nucleophile" evidence="7 8">
    <location>
        <position position="153"/>
    </location>
</feature>
<keyword evidence="3 7" id="KW-0028">Amino-acid biosynthesis</keyword>
<evidence type="ECO:0000313" key="10">
    <source>
        <dbReference type="EMBL" id="KAA0259103.1"/>
    </source>
</evidence>
<dbReference type="Gene3D" id="3.40.50.1820">
    <property type="entry name" value="alpha/beta hydrolase"/>
    <property type="match status" value="1"/>
</dbReference>
<protein>
    <recommendedName>
        <fullName evidence="7">Homoserine O-acetyltransferase</fullName>
        <shortName evidence="7">HAT</shortName>
        <ecNumber evidence="7">2.3.1.31</ecNumber>
    </recommendedName>
    <alternativeName>
        <fullName evidence="7">Homoserine transacetylase</fullName>
        <shortName evidence="7">HTA</shortName>
    </alternativeName>
</protein>
<accession>A0A5A8F6M9</accession>
<evidence type="ECO:0000256" key="7">
    <source>
        <dbReference type="HAMAP-Rule" id="MF_00296"/>
    </source>
</evidence>
<dbReference type="InterPro" id="IPR000073">
    <property type="entry name" value="AB_hydrolase_1"/>
</dbReference>
<dbReference type="AlphaFoldDB" id="A0A5A8F6M9"/>
<dbReference type="OrthoDB" id="9800754at2"/>
<dbReference type="GO" id="GO:0005737">
    <property type="term" value="C:cytoplasm"/>
    <property type="evidence" value="ECO:0007669"/>
    <property type="project" value="UniProtKB-SubCell"/>
</dbReference>
<keyword evidence="5 7" id="KW-0486">Methionine biosynthesis</keyword>